<proteinExistence type="predicted"/>
<dbReference type="Gene3D" id="3.40.250.10">
    <property type="entry name" value="Rhodanese-like domain"/>
    <property type="match status" value="1"/>
</dbReference>
<dbReference type="STRING" id="1081102.A0A162MDX4"/>
<dbReference type="Pfam" id="PF00581">
    <property type="entry name" value="Rhodanese"/>
    <property type="match status" value="1"/>
</dbReference>
<dbReference type="Proteomes" id="UP000076874">
    <property type="component" value="Unassembled WGS sequence"/>
</dbReference>
<dbReference type="EMBL" id="AZHD01000022">
    <property type="protein sequence ID" value="OAA54810.1"/>
    <property type="molecule type" value="Genomic_DNA"/>
</dbReference>
<organism evidence="2 3">
    <name type="scientific">Niveomyces insectorum RCEF 264</name>
    <dbReference type="NCBI Taxonomy" id="1081102"/>
    <lineage>
        <taxon>Eukaryota</taxon>
        <taxon>Fungi</taxon>
        <taxon>Dikarya</taxon>
        <taxon>Ascomycota</taxon>
        <taxon>Pezizomycotina</taxon>
        <taxon>Sordariomycetes</taxon>
        <taxon>Hypocreomycetidae</taxon>
        <taxon>Hypocreales</taxon>
        <taxon>Cordycipitaceae</taxon>
        <taxon>Niveomyces</taxon>
    </lineage>
</organism>
<reference evidence="2 3" key="1">
    <citation type="journal article" date="2016" name="Genome Biol. Evol.">
        <title>Divergent and convergent evolution of fungal pathogenicity.</title>
        <authorList>
            <person name="Shang Y."/>
            <person name="Xiao G."/>
            <person name="Zheng P."/>
            <person name="Cen K."/>
            <person name="Zhan S."/>
            <person name="Wang C."/>
        </authorList>
    </citation>
    <scope>NUCLEOTIDE SEQUENCE [LARGE SCALE GENOMIC DNA]</scope>
    <source>
        <strain evidence="2 3">RCEF 264</strain>
    </source>
</reference>
<keyword evidence="3" id="KW-1185">Reference proteome</keyword>
<evidence type="ECO:0000313" key="3">
    <source>
        <dbReference type="Proteomes" id="UP000076874"/>
    </source>
</evidence>
<dbReference type="PANTHER" id="PTHR44086">
    <property type="entry name" value="THIOSULFATE SULFURTRANSFERASE RDL2, MITOCHONDRIAL-RELATED"/>
    <property type="match status" value="1"/>
</dbReference>
<dbReference type="GO" id="GO:0004792">
    <property type="term" value="F:thiosulfate-cyanide sulfurtransferase activity"/>
    <property type="evidence" value="ECO:0007669"/>
    <property type="project" value="TreeGrafter"/>
</dbReference>
<name>A0A162MDX4_9HYPO</name>
<dbReference type="PROSITE" id="PS50206">
    <property type="entry name" value="RHODANESE_3"/>
    <property type="match status" value="1"/>
</dbReference>
<feature type="domain" description="Rhodanese" evidence="1">
    <location>
        <begin position="128"/>
        <end position="230"/>
    </location>
</feature>
<gene>
    <name evidence="2" type="ORF">SPI_08681</name>
</gene>
<dbReference type="GO" id="GO:0005739">
    <property type="term" value="C:mitochondrion"/>
    <property type="evidence" value="ECO:0007669"/>
    <property type="project" value="TreeGrafter"/>
</dbReference>
<dbReference type="InterPro" id="IPR001763">
    <property type="entry name" value="Rhodanese-like_dom"/>
</dbReference>
<dbReference type="OrthoDB" id="566238at2759"/>
<dbReference type="InterPro" id="IPR036873">
    <property type="entry name" value="Rhodanese-like_dom_sf"/>
</dbReference>
<comment type="caution">
    <text evidence="2">The sequence shown here is derived from an EMBL/GenBank/DDBJ whole genome shotgun (WGS) entry which is preliminary data.</text>
</comment>
<dbReference type="SMART" id="SM00450">
    <property type="entry name" value="RHOD"/>
    <property type="match status" value="1"/>
</dbReference>
<dbReference type="AlphaFoldDB" id="A0A162MDX4"/>
<dbReference type="PANTHER" id="PTHR44086:SF10">
    <property type="entry name" value="THIOSULFATE SULFURTRANSFERASE_RHODANESE-LIKE DOMAIN-CONTAINING PROTEIN 3"/>
    <property type="match status" value="1"/>
</dbReference>
<protein>
    <submittedName>
        <fullName evidence="2">Rhodanese-like protein</fullName>
    </submittedName>
</protein>
<accession>A0A162MDX4</accession>
<dbReference type="CDD" id="cd01519">
    <property type="entry name" value="RHOD_HSP67B2"/>
    <property type="match status" value="1"/>
</dbReference>
<evidence type="ECO:0000259" key="1">
    <source>
        <dbReference type="PROSITE" id="PS50206"/>
    </source>
</evidence>
<evidence type="ECO:0000313" key="2">
    <source>
        <dbReference type="EMBL" id="OAA54810.1"/>
    </source>
</evidence>
<sequence>MSLTTYRQAAPAAAAMLRTTTKSASLTFSSSAAAVGVALRPLGGFAHTAATRTAAATRCAFSTAPQTTPRPCSRLITRSRSHTNIGAARLSPAAGLLSPFRRAYSSSEQPPPSKIWSFEDVQQLTKSTNAPVVLVDTREPHELQETGRIPGAINIPVSTAPDGFFLPDEEFEDRFGFARPGRDTEVVFYCKAGVRSRAAAGLAKEAGWTKVGEYPGSWLDWAGKGGAVER</sequence>
<dbReference type="SUPFAM" id="SSF52821">
    <property type="entry name" value="Rhodanese/Cell cycle control phosphatase"/>
    <property type="match status" value="1"/>
</dbReference>